<name>A0A9D2AHK5_9BACT</name>
<dbReference type="Proteomes" id="UP000823964">
    <property type="component" value="Unassembled WGS sequence"/>
</dbReference>
<organism evidence="2 3">
    <name type="scientific">Candidatus Akkermansia intestinigallinarum</name>
    <dbReference type="NCBI Taxonomy" id="2838431"/>
    <lineage>
        <taxon>Bacteria</taxon>
        <taxon>Pseudomonadati</taxon>
        <taxon>Verrucomicrobiota</taxon>
        <taxon>Verrucomicrobiia</taxon>
        <taxon>Verrucomicrobiales</taxon>
        <taxon>Akkermansiaceae</taxon>
        <taxon>Akkermansia</taxon>
    </lineage>
</organism>
<sequence length="199" mass="24054">MLHFERIRRVFAKYNNLMRSRDLIGEGVDYYTLRRFLDAGYVHRVERGVYLWAEQEPGNELYLIPYLFPECLICMDSALLIYEYSDRIPLCWHLAAPQHASRSKFKTRRFPVRVYFRHEPSFSIGATEMVYDGIRIRIYDRERTICDCIRARNRMDREIFNKAMEAYGRDPLRNISTLLDYARRLRIENMTREIISLYQ</sequence>
<protein>
    <submittedName>
        <fullName evidence="2">Type IV toxin-antitoxin system AbiEi family antitoxin domain-containing protein</fullName>
    </submittedName>
</protein>
<reference evidence="2" key="2">
    <citation type="submission" date="2021-04" db="EMBL/GenBank/DDBJ databases">
        <authorList>
            <person name="Gilroy R."/>
        </authorList>
    </citation>
    <scope>NUCLEOTIDE SEQUENCE</scope>
    <source>
        <strain evidence="2">14975</strain>
    </source>
</reference>
<evidence type="ECO:0000313" key="2">
    <source>
        <dbReference type="EMBL" id="HIX19506.1"/>
    </source>
</evidence>
<reference evidence="2" key="1">
    <citation type="journal article" date="2021" name="PeerJ">
        <title>Extensive microbial diversity within the chicken gut microbiome revealed by metagenomics and culture.</title>
        <authorList>
            <person name="Gilroy R."/>
            <person name="Ravi A."/>
            <person name="Getino M."/>
            <person name="Pursley I."/>
            <person name="Horton D.L."/>
            <person name="Alikhan N.F."/>
            <person name="Baker D."/>
            <person name="Gharbi K."/>
            <person name="Hall N."/>
            <person name="Watson M."/>
            <person name="Adriaenssens E.M."/>
            <person name="Foster-Nyarko E."/>
            <person name="Jarju S."/>
            <person name="Secka A."/>
            <person name="Antonio M."/>
            <person name="Oren A."/>
            <person name="Chaudhuri R.R."/>
            <person name="La Ragione R."/>
            <person name="Hildebrand F."/>
            <person name="Pallen M.J."/>
        </authorList>
    </citation>
    <scope>NUCLEOTIDE SEQUENCE</scope>
    <source>
        <strain evidence="2">14975</strain>
    </source>
</reference>
<gene>
    <name evidence="2" type="ORF">H9862_02755</name>
</gene>
<evidence type="ECO:0000313" key="3">
    <source>
        <dbReference type="Proteomes" id="UP000823964"/>
    </source>
</evidence>
<proteinExistence type="predicted"/>
<evidence type="ECO:0000259" key="1">
    <source>
        <dbReference type="Pfam" id="PF13338"/>
    </source>
</evidence>
<accession>A0A9D2AHK5</accession>
<dbReference type="EMBL" id="DXFQ01000046">
    <property type="protein sequence ID" value="HIX19506.1"/>
    <property type="molecule type" value="Genomic_DNA"/>
</dbReference>
<dbReference type="AlphaFoldDB" id="A0A9D2AHK5"/>
<dbReference type="InterPro" id="IPR025159">
    <property type="entry name" value="AbiEi_N"/>
</dbReference>
<dbReference type="Pfam" id="PF13338">
    <property type="entry name" value="AbiEi_4"/>
    <property type="match status" value="1"/>
</dbReference>
<comment type="caution">
    <text evidence="2">The sequence shown here is derived from an EMBL/GenBank/DDBJ whole genome shotgun (WGS) entry which is preliminary data.</text>
</comment>
<feature type="domain" description="AbiEi antitoxin N-terminal" evidence="1">
    <location>
        <begin position="5"/>
        <end position="51"/>
    </location>
</feature>